<keyword evidence="2" id="KW-1185">Reference proteome</keyword>
<dbReference type="Pfam" id="PF01904">
    <property type="entry name" value="DUF72"/>
    <property type="match status" value="1"/>
</dbReference>
<evidence type="ECO:0000313" key="2">
    <source>
        <dbReference type="Proteomes" id="UP000092582"/>
    </source>
</evidence>
<dbReference type="Proteomes" id="UP000092582">
    <property type="component" value="Chromosome 1"/>
</dbReference>
<protein>
    <recommendedName>
        <fullName evidence="3">Sensor histidine kinase</fullName>
    </recommendedName>
</protein>
<evidence type="ECO:0008006" key="3">
    <source>
        <dbReference type="Google" id="ProtNLM"/>
    </source>
</evidence>
<dbReference type="PANTHER" id="PTHR30348">
    <property type="entry name" value="UNCHARACTERIZED PROTEIN YECE"/>
    <property type="match status" value="1"/>
</dbReference>
<dbReference type="InterPro" id="IPR002763">
    <property type="entry name" value="DUF72"/>
</dbReference>
<dbReference type="SUPFAM" id="SSF117396">
    <property type="entry name" value="TM1631-like"/>
    <property type="match status" value="1"/>
</dbReference>
<dbReference type="STRING" id="670052.PA27867_1426"/>
<dbReference type="Gene3D" id="3.20.20.410">
    <property type="entry name" value="Protein of unknown function UPF0759"/>
    <property type="match status" value="1"/>
</dbReference>
<dbReference type="PANTHER" id="PTHR30348:SF4">
    <property type="entry name" value="DUF72 DOMAIN-CONTAINING PROTEIN"/>
    <property type="match status" value="1"/>
</dbReference>
<dbReference type="PATRIC" id="fig|670052.7.peg.1481"/>
<name>A0A1B1BIS3_9MICO</name>
<sequence length="245" mass="27891">MTTPAIHIGTSGWSYDHWENVLYPVGLPPAKRLAHYVGAFDTVELNASFYRWPRPDVFAGWNRRLPAGFLMSVKAPRGLTHARKLYEPEVWAGRIEAGWHELGERRAVLLVQLAPRHERDDARLDYFLGALPPWVRVAVEFRHDSWHVEEVFAILERHGAAYCVMSGAGLPCVLRATAPFVYVRLHGPAHDALYAGSYSETDLRWWADRIREWQAGGREVFAYFNNDGDGNAVRNAWTLRDLVGV</sequence>
<evidence type="ECO:0000313" key="1">
    <source>
        <dbReference type="EMBL" id="ANP72383.1"/>
    </source>
</evidence>
<proteinExistence type="predicted"/>
<reference evidence="1 2" key="1">
    <citation type="submission" date="2016-06" db="EMBL/GenBank/DDBJ databases">
        <title>Genome sequencing of Cryobacterium arcticum PAMC 27867.</title>
        <authorList>
            <person name="Lee J."/>
            <person name="Kim O.-S."/>
        </authorList>
    </citation>
    <scope>NUCLEOTIDE SEQUENCE [LARGE SCALE GENOMIC DNA]</scope>
    <source>
        <strain evidence="1 2">PAMC 27867</strain>
    </source>
</reference>
<dbReference type="EMBL" id="CP016282">
    <property type="protein sequence ID" value="ANP72383.1"/>
    <property type="molecule type" value="Genomic_DNA"/>
</dbReference>
<dbReference type="KEGG" id="cart:PA27867_1426"/>
<gene>
    <name evidence="1" type="ORF">PA27867_1426</name>
</gene>
<accession>A0A1B1BIS3</accession>
<dbReference type="RefSeq" id="WP_066599313.1">
    <property type="nucleotide sequence ID" value="NZ_CP016282.1"/>
</dbReference>
<dbReference type="InterPro" id="IPR036520">
    <property type="entry name" value="UPF0759_sf"/>
</dbReference>
<dbReference type="OrthoDB" id="9780310at2"/>
<dbReference type="AlphaFoldDB" id="A0A1B1BIS3"/>
<organism evidence="1 2">
    <name type="scientific">Cryobacterium arcticum</name>
    <dbReference type="NCBI Taxonomy" id="670052"/>
    <lineage>
        <taxon>Bacteria</taxon>
        <taxon>Bacillati</taxon>
        <taxon>Actinomycetota</taxon>
        <taxon>Actinomycetes</taxon>
        <taxon>Micrococcales</taxon>
        <taxon>Microbacteriaceae</taxon>
        <taxon>Cryobacterium</taxon>
    </lineage>
</organism>